<dbReference type="SUPFAM" id="SSF54106">
    <property type="entry name" value="LysM domain"/>
    <property type="match status" value="1"/>
</dbReference>
<evidence type="ECO:0000313" key="2">
    <source>
        <dbReference type="EMBL" id="QTL98289.1"/>
    </source>
</evidence>
<dbReference type="EMBL" id="CP046640">
    <property type="protein sequence ID" value="QTL98289.1"/>
    <property type="molecule type" value="Genomic_DNA"/>
</dbReference>
<proteinExistence type="predicted"/>
<keyword evidence="3" id="KW-1185">Reference proteome</keyword>
<accession>A0A8A7KFL5</accession>
<evidence type="ECO:0000259" key="1">
    <source>
        <dbReference type="PROSITE" id="PS51782"/>
    </source>
</evidence>
<dbReference type="KEGG" id="ifn:GM661_10015"/>
<dbReference type="PROSITE" id="PS51782">
    <property type="entry name" value="LYSM"/>
    <property type="match status" value="1"/>
</dbReference>
<dbReference type="InterPro" id="IPR018392">
    <property type="entry name" value="LysM"/>
</dbReference>
<dbReference type="SMART" id="SM00257">
    <property type="entry name" value="LysM"/>
    <property type="match status" value="1"/>
</dbReference>
<dbReference type="AlphaFoldDB" id="A0A8A7KFL5"/>
<reference evidence="2" key="1">
    <citation type="submission" date="2019-12" db="EMBL/GenBank/DDBJ databases">
        <authorList>
            <person name="zhang j."/>
            <person name="sun C.M."/>
        </authorList>
    </citation>
    <scope>NUCLEOTIDE SEQUENCE</scope>
    <source>
        <strain evidence="2">NS-1</strain>
    </source>
</reference>
<organism evidence="2 3">
    <name type="scientific">Iocasia fonsfrigidae</name>
    <dbReference type="NCBI Taxonomy" id="2682810"/>
    <lineage>
        <taxon>Bacteria</taxon>
        <taxon>Bacillati</taxon>
        <taxon>Bacillota</taxon>
        <taxon>Clostridia</taxon>
        <taxon>Halanaerobiales</taxon>
        <taxon>Halanaerobiaceae</taxon>
        <taxon>Iocasia</taxon>
    </lineage>
</organism>
<gene>
    <name evidence="2" type="ORF">GM661_10015</name>
</gene>
<name>A0A8A7KFL5_9FIRM</name>
<dbReference type="Proteomes" id="UP000665020">
    <property type="component" value="Chromosome"/>
</dbReference>
<evidence type="ECO:0000313" key="3">
    <source>
        <dbReference type="Proteomes" id="UP000665020"/>
    </source>
</evidence>
<dbReference type="InterPro" id="IPR036779">
    <property type="entry name" value="LysM_dom_sf"/>
</dbReference>
<dbReference type="Gene3D" id="3.10.350.10">
    <property type="entry name" value="LysM domain"/>
    <property type="match status" value="1"/>
</dbReference>
<protein>
    <submittedName>
        <fullName evidence="2">LysM peptidoglycan-binding domain-containing protein</fullName>
    </submittedName>
</protein>
<dbReference type="Pfam" id="PF01476">
    <property type="entry name" value="LysM"/>
    <property type="match status" value="1"/>
</dbReference>
<dbReference type="CDD" id="cd00118">
    <property type="entry name" value="LysM"/>
    <property type="match status" value="1"/>
</dbReference>
<sequence>MKMYYLKTKNTYKRSLTKKKHLRKVLFISAVIFLLLFINLVSYGSKTLVMEKVIVKKGDTLWSIARNYNDRNDDLRKIVNKIKKANSLESVILQPGQEIKVPQ</sequence>
<feature type="domain" description="LysM" evidence="1">
    <location>
        <begin position="51"/>
        <end position="101"/>
    </location>
</feature>